<keyword evidence="1" id="KW-0812">Transmembrane</keyword>
<dbReference type="EMBL" id="KN837187">
    <property type="protein sequence ID" value="KIJ35549.1"/>
    <property type="molecule type" value="Genomic_DNA"/>
</dbReference>
<accession>A0A0C9UKZ1</accession>
<feature type="transmembrane region" description="Helical" evidence="1">
    <location>
        <begin position="23"/>
        <end position="45"/>
    </location>
</feature>
<gene>
    <name evidence="2" type="ORF">M422DRAFT_51440</name>
</gene>
<keyword evidence="1" id="KW-0472">Membrane</keyword>
<name>A0A0C9UKZ1_SPHS4</name>
<evidence type="ECO:0000313" key="2">
    <source>
        <dbReference type="EMBL" id="KIJ35549.1"/>
    </source>
</evidence>
<keyword evidence="1" id="KW-1133">Transmembrane helix</keyword>
<feature type="transmembrane region" description="Helical" evidence="1">
    <location>
        <begin position="97"/>
        <end position="115"/>
    </location>
</feature>
<reference evidence="2 3" key="1">
    <citation type="submission" date="2014-06" db="EMBL/GenBank/DDBJ databases">
        <title>Evolutionary Origins and Diversification of the Mycorrhizal Mutualists.</title>
        <authorList>
            <consortium name="DOE Joint Genome Institute"/>
            <consortium name="Mycorrhizal Genomics Consortium"/>
            <person name="Kohler A."/>
            <person name="Kuo A."/>
            <person name="Nagy L.G."/>
            <person name="Floudas D."/>
            <person name="Copeland A."/>
            <person name="Barry K.W."/>
            <person name="Cichocki N."/>
            <person name="Veneault-Fourrey C."/>
            <person name="LaButti K."/>
            <person name="Lindquist E.A."/>
            <person name="Lipzen A."/>
            <person name="Lundell T."/>
            <person name="Morin E."/>
            <person name="Murat C."/>
            <person name="Riley R."/>
            <person name="Ohm R."/>
            <person name="Sun H."/>
            <person name="Tunlid A."/>
            <person name="Henrissat B."/>
            <person name="Grigoriev I.V."/>
            <person name="Hibbett D.S."/>
            <person name="Martin F."/>
        </authorList>
    </citation>
    <scope>NUCLEOTIDE SEQUENCE [LARGE SCALE GENOMIC DNA]</scope>
    <source>
        <strain evidence="2 3">SS14</strain>
    </source>
</reference>
<dbReference type="HOGENOM" id="CLU_095419_0_0_1"/>
<dbReference type="Proteomes" id="UP000054279">
    <property type="component" value="Unassembled WGS sequence"/>
</dbReference>
<keyword evidence="3" id="KW-1185">Reference proteome</keyword>
<organism evidence="2 3">
    <name type="scientific">Sphaerobolus stellatus (strain SS14)</name>
    <dbReference type="NCBI Taxonomy" id="990650"/>
    <lineage>
        <taxon>Eukaryota</taxon>
        <taxon>Fungi</taxon>
        <taxon>Dikarya</taxon>
        <taxon>Basidiomycota</taxon>
        <taxon>Agaricomycotina</taxon>
        <taxon>Agaricomycetes</taxon>
        <taxon>Phallomycetidae</taxon>
        <taxon>Geastrales</taxon>
        <taxon>Sphaerobolaceae</taxon>
        <taxon>Sphaerobolus</taxon>
    </lineage>
</organism>
<evidence type="ECO:0000256" key="1">
    <source>
        <dbReference type="SAM" id="Phobius"/>
    </source>
</evidence>
<protein>
    <submittedName>
        <fullName evidence="2">Uncharacterized protein</fullName>
    </submittedName>
</protein>
<sequence>MFPSCMAREAINGDHDDEIDLRFPLICLVVFDGLIFALACGRALYLRSYYSSSTAPLMEVIVRDGGLYFVALLLENSINLALAQACNINIPALTGNMHLSGALTCVLVSRLFLNLRLLAYRSERLYTNPNYITRSLGLGTLGAARSSRMATYSRFLPDFASFTEFHVILPGFDTYLLQAEDAESID</sequence>
<proteinExistence type="predicted"/>
<evidence type="ECO:0000313" key="3">
    <source>
        <dbReference type="Proteomes" id="UP000054279"/>
    </source>
</evidence>
<dbReference type="AlphaFoldDB" id="A0A0C9UKZ1"/>
<feature type="transmembrane region" description="Helical" evidence="1">
    <location>
        <begin position="66"/>
        <end position="85"/>
    </location>
</feature>